<keyword evidence="1" id="KW-1133">Transmembrane helix</keyword>
<name>A0A2M8GJ89_9BACT</name>
<keyword evidence="1" id="KW-0812">Transmembrane</keyword>
<keyword evidence="1" id="KW-0472">Membrane</keyword>
<evidence type="ECO:0000256" key="1">
    <source>
        <dbReference type="SAM" id="Phobius"/>
    </source>
</evidence>
<dbReference type="InterPro" id="IPR048389">
    <property type="entry name" value="YciQ-like_C"/>
</dbReference>
<evidence type="ECO:0000259" key="2">
    <source>
        <dbReference type="Pfam" id="PF20990"/>
    </source>
</evidence>
<accession>A0A2M8GJ89</accession>
<evidence type="ECO:0000313" key="4">
    <source>
        <dbReference type="Proteomes" id="UP000228960"/>
    </source>
</evidence>
<sequence length="199" mass="22358">DKQKISLSQIEGWCKTHQTTSFEFFKSLKTITLKENLKEGYFESKAHEIKKKSDLGVAGMFGLAFLVTSSLIVSGLLGANLGLISMLFICPPIMFVYFALLIVMRFRGEKRSKKGRTEAAGWKAFKKHLKEYKQTVNYPIDSIILWEKYLVYGTVLGVSAKALSALPVKFNEVDMATGVMYWGRSNFYSGNFGSDFSGI</sequence>
<feature type="transmembrane region" description="Helical" evidence="1">
    <location>
        <begin position="55"/>
        <end position="77"/>
    </location>
</feature>
<gene>
    <name evidence="3" type="ORF">CO009_02965</name>
</gene>
<proteinExistence type="predicted"/>
<feature type="non-terminal residue" evidence="3">
    <location>
        <position position="1"/>
    </location>
</feature>
<dbReference type="EMBL" id="PFQM01000083">
    <property type="protein sequence ID" value="PJC80007.1"/>
    <property type="molecule type" value="Genomic_DNA"/>
</dbReference>
<organism evidence="3 4">
    <name type="scientific">Candidatus Shapirobacteria bacterium CG_4_8_14_3_um_filter_35_11</name>
    <dbReference type="NCBI Taxonomy" id="1974874"/>
    <lineage>
        <taxon>Bacteria</taxon>
        <taxon>Candidatus Shapironibacteriota</taxon>
    </lineage>
</organism>
<feature type="domain" description="Predicted membrane protein YciQ-like C-terminal" evidence="2">
    <location>
        <begin position="12"/>
        <end position="166"/>
    </location>
</feature>
<protein>
    <recommendedName>
        <fullName evidence="2">Predicted membrane protein YciQ-like C-terminal domain-containing protein</fullName>
    </recommendedName>
</protein>
<dbReference type="AlphaFoldDB" id="A0A2M8GJ89"/>
<feature type="non-terminal residue" evidence="3">
    <location>
        <position position="199"/>
    </location>
</feature>
<feature type="transmembrane region" description="Helical" evidence="1">
    <location>
        <begin position="83"/>
        <end position="104"/>
    </location>
</feature>
<evidence type="ECO:0000313" key="3">
    <source>
        <dbReference type="EMBL" id="PJC80007.1"/>
    </source>
</evidence>
<dbReference type="Pfam" id="PF20990">
    <property type="entry name" value="DUF2207_C"/>
    <property type="match status" value="1"/>
</dbReference>
<comment type="caution">
    <text evidence="3">The sequence shown here is derived from an EMBL/GenBank/DDBJ whole genome shotgun (WGS) entry which is preliminary data.</text>
</comment>
<reference evidence="4" key="1">
    <citation type="submission" date="2017-09" db="EMBL/GenBank/DDBJ databases">
        <title>Depth-based differentiation of microbial function through sediment-hosted aquifers and enrichment of novel symbionts in the deep terrestrial subsurface.</title>
        <authorList>
            <person name="Probst A.J."/>
            <person name="Ladd B."/>
            <person name="Jarett J.K."/>
            <person name="Geller-Mcgrath D.E."/>
            <person name="Sieber C.M.K."/>
            <person name="Emerson J.B."/>
            <person name="Anantharaman K."/>
            <person name="Thomas B.C."/>
            <person name="Malmstrom R."/>
            <person name="Stieglmeier M."/>
            <person name="Klingl A."/>
            <person name="Woyke T."/>
            <person name="Ryan C.M."/>
            <person name="Banfield J.F."/>
        </authorList>
    </citation>
    <scope>NUCLEOTIDE SEQUENCE [LARGE SCALE GENOMIC DNA]</scope>
</reference>
<dbReference type="Proteomes" id="UP000228960">
    <property type="component" value="Unassembled WGS sequence"/>
</dbReference>